<dbReference type="OrthoDB" id="4091010at2759"/>
<sequence>MDRSARRSGIFHRELSDYPPPVDLEENTNFFFAKMVYKELISVTGLFGTAATYLMLQEKKTELDTLSSKFRQDIKNLEKELKEITEKSQEQKKADLESHGKALAEKDAIALNIDAEKAKLSLENDTLTGKVQKLSSEVTDLSKERSELSAKLAEGIKKAEALKKEVALAEAKAEECKQNYEFRYNTELSKVVAEKDIKISQLEKSAKELQEFIEKLKREFDSALQKTEEELKSFKAIAEEKIKDYELLVEKSIEKDNKIQSLEDLVETGKSDINALEAKCDERDGKIETLENEVNDKVKEIV</sequence>
<keyword evidence="1" id="KW-0175">Coiled coil</keyword>
<dbReference type="GeneID" id="30028130"/>
<accession>A0A1A0H5U1</accession>
<proteinExistence type="predicted"/>
<protein>
    <submittedName>
        <fullName evidence="2">Uncharacterized protein</fullName>
    </submittedName>
</protein>
<name>A0A1A0H5U1_9ASCO</name>
<gene>
    <name evidence="2" type="ORF">METBIDRAFT_222858</name>
</gene>
<dbReference type="AlphaFoldDB" id="A0A1A0H5U1"/>
<reference evidence="2 3" key="1">
    <citation type="submission" date="2016-05" db="EMBL/GenBank/DDBJ databases">
        <title>Comparative genomics of biotechnologically important yeasts.</title>
        <authorList>
            <consortium name="DOE Joint Genome Institute"/>
            <person name="Riley R."/>
            <person name="Haridas S."/>
            <person name="Wolfe K.H."/>
            <person name="Lopes M.R."/>
            <person name="Hittinger C.T."/>
            <person name="Goker M."/>
            <person name="Salamov A."/>
            <person name="Wisecaver J."/>
            <person name="Long T.M."/>
            <person name="Aerts A.L."/>
            <person name="Barry K."/>
            <person name="Choi C."/>
            <person name="Clum A."/>
            <person name="Coughlan A.Y."/>
            <person name="Deshpande S."/>
            <person name="Douglass A.P."/>
            <person name="Hanson S.J."/>
            <person name="Klenk H.-P."/>
            <person name="LaButti K."/>
            <person name="Lapidus A."/>
            <person name="Lindquist E."/>
            <person name="Lipzen A."/>
            <person name="Meier-kolthoff J.P."/>
            <person name="Ohm R.A."/>
            <person name="Otillar R.P."/>
            <person name="Pangilinan J."/>
            <person name="Peng Y."/>
            <person name="Rokas A."/>
            <person name="Rosa C.A."/>
            <person name="Scheuner C."/>
            <person name="Sibirny A.A."/>
            <person name="Slot J.C."/>
            <person name="Stielow J.B."/>
            <person name="Sun H."/>
            <person name="Kurtzman C.P."/>
            <person name="Blackwell M."/>
            <person name="Grigoriev I.V."/>
            <person name="Jeffries T.W."/>
        </authorList>
    </citation>
    <scope>NUCLEOTIDE SEQUENCE [LARGE SCALE GENOMIC DNA]</scope>
    <source>
        <strain evidence="2 3">NRRL YB-4993</strain>
    </source>
</reference>
<evidence type="ECO:0000313" key="3">
    <source>
        <dbReference type="Proteomes" id="UP000092555"/>
    </source>
</evidence>
<dbReference type="STRING" id="869754.A0A1A0H5U1"/>
<dbReference type="EMBL" id="LXTC01000007">
    <property type="protein sequence ID" value="OBA19401.1"/>
    <property type="molecule type" value="Genomic_DNA"/>
</dbReference>
<dbReference type="RefSeq" id="XP_018709933.1">
    <property type="nucleotide sequence ID" value="XM_018855154.1"/>
</dbReference>
<keyword evidence="3" id="KW-1185">Reference proteome</keyword>
<evidence type="ECO:0000256" key="1">
    <source>
        <dbReference type="SAM" id="Coils"/>
    </source>
</evidence>
<evidence type="ECO:0000313" key="2">
    <source>
        <dbReference type="EMBL" id="OBA19401.1"/>
    </source>
</evidence>
<dbReference type="Proteomes" id="UP000092555">
    <property type="component" value="Unassembled WGS sequence"/>
</dbReference>
<feature type="coiled-coil region" evidence="1">
    <location>
        <begin position="60"/>
        <end position="293"/>
    </location>
</feature>
<comment type="caution">
    <text evidence="2">The sequence shown here is derived from an EMBL/GenBank/DDBJ whole genome shotgun (WGS) entry which is preliminary data.</text>
</comment>
<organism evidence="2 3">
    <name type="scientific">Metschnikowia bicuspidata var. bicuspidata NRRL YB-4993</name>
    <dbReference type="NCBI Taxonomy" id="869754"/>
    <lineage>
        <taxon>Eukaryota</taxon>
        <taxon>Fungi</taxon>
        <taxon>Dikarya</taxon>
        <taxon>Ascomycota</taxon>
        <taxon>Saccharomycotina</taxon>
        <taxon>Pichiomycetes</taxon>
        <taxon>Metschnikowiaceae</taxon>
        <taxon>Metschnikowia</taxon>
    </lineage>
</organism>